<evidence type="ECO:0000313" key="3">
    <source>
        <dbReference type="Proteomes" id="UP000838749"/>
    </source>
</evidence>
<keyword evidence="1" id="KW-0472">Membrane</keyword>
<comment type="caution">
    <text evidence="2">The sequence shown here is derived from an EMBL/GenBank/DDBJ whole genome shotgun (WGS) entry which is preliminary data.</text>
</comment>
<organism evidence="2 3">
    <name type="scientific">Paenibacillus pseudetheri</name>
    <dbReference type="NCBI Taxonomy" id="2897682"/>
    <lineage>
        <taxon>Bacteria</taxon>
        <taxon>Bacillati</taxon>
        <taxon>Bacillota</taxon>
        <taxon>Bacilli</taxon>
        <taxon>Bacillales</taxon>
        <taxon>Paenibacillaceae</taxon>
        <taxon>Paenibacillus</taxon>
    </lineage>
</organism>
<gene>
    <name evidence="2" type="ORF">PAECIP111894_02571</name>
</gene>
<dbReference type="EMBL" id="CAKMAB010000011">
    <property type="protein sequence ID" value="CAH1056418.1"/>
    <property type="molecule type" value="Genomic_DNA"/>
</dbReference>
<evidence type="ECO:0000256" key="1">
    <source>
        <dbReference type="SAM" id="Phobius"/>
    </source>
</evidence>
<accession>A0ABM9BCH9</accession>
<dbReference type="Proteomes" id="UP000838749">
    <property type="component" value="Unassembled WGS sequence"/>
</dbReference>
<feature type="transmembrane region" description="Helical" evidence="1">
    <location>
        <begin position="6"/>
        <end position="25"/>
    </location>
</feature>
<keyword evidence="3" id="KW-1185">Reference proteome</keyword>
<keyword evidence="1" id="KW-0812">Transmembrane</keyword>
<sequence length="36" mass="4123">MMDLYMVASLAVIYGLFYGFMRWCAGVVEDTGRDKL</sequence>
<reference evidence="2" key="1">
    <citation type="submission" date="2021-12" db="EMBL/GenBank/DDBJ databases">
        <authorList>
            <person name="Criscuolo A."/>
        </authorList>
    </citation>
    <scope>NUCLEOTIDE SEQUENCE</scope>
    <source>
        <strain evidence="2">CIP111894</strain>
    </source>
</reference>
<protein>
    <submittedName>
        <fullName evidence="2">Uncharacterized protein</fullName>
    </submittedName>
</protein>
<evidence type="ECO:0000313" key="2">
    <source>
        <dbReference type="EMBL" id="CAH1056418.1"/>
    </source>
</evidence>
<keyword evidence="1" id="KW-1133">Transmembrane helix</keyword>
<proteinExistence type="predicted"/>
<name>A0ABM9BCH9_9BACL</name>